<accession>A0A2S2KPR0</accession>
<organism evidence="2 3">
    <name type="scientific">Nitrosopumilus zosterae</name>
    <dbReference type="NCBI Taxonomy" id="718286"/>
    <lineage>
        <taxon>Archaea</taxon>
        <taxon>Nitrososphaerota</taxon>
        <taxon>Nitrososphaeria</taxon>
        <taxon>Nitrosopumilales</taxon>
        <taxon>Nitrosopumilaceae</taxon>
        <taxon>Nitrosopumilus</taxon>
    </lineage>
</organism>
<evidence type="ECO:0000256" key="1">
    <source>
        <dbReference type="SAM" id="MobiDB-lite"/>
    </source>
</evidence>
<dbReference type="EMBL" id="BGKI01000001">
    <property type="protein sequence ID" value="GBH33521.1"/>
    <property type="molecule type" value="Genomic_DNA"/>
</dbReference>
<name>A0A2S2KPR0_9ARCH</name>
<gene>
    <name evidence="2" type="ORF">NZNM25_03120</name>
</gene>
<dbReference type="Proteomes" id="UP000245829">
    <property type="component" value="Unassembled WGS sequence"/>
</dbReference>
<evidence type="ECO:0008006" key="4">
    <source>
        <dbReference type="Google" id="ProtNLM"/>
    </source>
</evidence>
<proteinExistence type="predicted"/>
<evidence type="ECO:0000313" key="3">
    <source>
        <dbReference type="Proteomes" id="UP000245829"/>
    </source>
</evidence>
<keyword evidence="3" id="KW-1185">Reference proteome</keyword>
<sequence>MTIDYNELTKQVLNLYPQVKFAGVVNMKGEIVAGGHKENVEQLLVGDEINMSIHYALQKRDLYTNLAYKIGHETSSITEYEKAAIISVPINSNELFLVRTDNGTDYLKIVDHIHSKLDPQKYIRDEIKAIENEINELKNLKETKSKRKPARKSIVKKKVVKRKPARKTSKSKRKTSKSKRKTIKRR</sequence>
<evidence type="ECO:0000313" key="2">
    <source>
        <dbReference type="EMBL" id="GBH33521.1"/>
    </source>
</evidence>
<feature type="compositionally biased region" description="Basic residues" evidence="1">
    <location>
        <begin position="144"/>
        <end position="186"/>
    </location>
</feature>
<dbReference type="AlphaFoldDB" id="A0A2S2KPR0"/>
<feature type="region of interest" description="Disordered" evidence="1">
    <location>
        <begin position="141"/>
        <end position="186"/>
    </location>
</feature>
<comment type="caution">
    <text evidence="2">The sequence shown here is derived from an EMBL/GenBank/DDBJ whole genome shotgun (WGS) entry which is preliminary data.</text>
</comment>
<reference evidence="2 3" key="1">
    <citation type="submission" date="2018-05" db="EMBL/GenBank/DDBJ databases">
        <title>genome sequencing of Nitrosopumilus sp. NM25.</title>
        <authorList>
            <person name="Mori K."/>
            <person name="Nakagawa T."/>
        </authorList>
    </citation>
    <scope>NUCLEOTIDE SEQUENCE [LARGE SCALE GENOMIC DNA]</scope>
    <source>
        <strain evidence="2 3">NM25</strain>
    </source>
</reference>
<protein>
    <recommendedName>
        <fullName evidence="4">Roadblock/LAMTOR2 domain-containing protein</fullName>
    </recommendedName>
</protein>